<dbReference type="Proteomes" id="UP000254040">
    <property type="component" value="Unassembled WGS sequence"/>
</dbReference>
<evidence type="ECO:0000313" key="3">
    <source>
        <dbReference type="EMBL" id="STX62250.1"/>
    </source>
</evidence>
<evidence type="ECO:0000256" key="1">
    <source>
        <dbReference type="SAM" id="Coils"/>
    </source>
</evidence>
<sequence length="287" mass="33124">MHAHLSFFVKQDINQHKGLPDAQLSAFRRWVSVASQLLQIGSYEGFQLVFTNLQALATPQLEHGLPLAVLRAYNRMCQLNTPYQNTAALRHHIQDQQHAKSFTPLLLRFRDINTFNENIEQTQDKKDRFARQVKILNRSICRLTSKLENDKDSESLKTLLAEKTAKLTRCKRIIKRADKAIKTFESAKMVVLVSIANEKSQPVVTLPEHLEKTYNKIRKNFKSEDDAEDIVMALSTSEPPSPRGHKREKTSTLYSEKILPSFFNRERASPNKHWEDVYQTRPRGVSI</sequence>
<dbReference type="EMBL" id="LNYN01000035">
    <property type="protein sequence ID" value="KTD31670.1"/>
    <property type="molecule type" value="Genomic_DNA"/>
</dbReference>
<feature type="coiled-coil region" evidence="1">
    <location>
        <begin position="112"/>
        <end position="139"/>
    </location>
</feature>
<gene>
    <name evidence="2" type="ORF">Lmor_2546</name>
    <name evidence="3" type="ORF">NCTC12239_01171</name>
</gene>
<dbReference type="Gene3D" id="1.10.840.10">
    <property type="entry name" value="Ras guanine-nucleotide exchange factors catalytic domain"/>
    <property type="match status" value="1"/>
</dbReference>
<dbReference type="Proteomes" id="UP000054985">
    <property type="component" value="Unassembled WGS sequence"/>
</dbReference>
<dbReference type="InterPro" id="IPR036964">
    <property type="entry name" value="RASGEF_cat_dom_sf"/>
</dbReference>
<reference evidence="3 5" key="2">
    <citation type="submission" date="2018-06" db="EMBL/GenBank/DDBJ databases">
        <authorList>
            <consortium name="Pathogen Informatics"/>
            <person name="Doyle S."/>
        </authorList>
    </citation>
    <scope>NUCLEOTIDE SEQUENCE [LARGE SCALE GENOMIC DNA]</scope>
    <source>
        <strain evidence="3 5">NCTC12239</strain>
    </source>
</reference>
<evidence type="ECO:0000313" key="4">
    <source>
        <dbReference type="Proteomes" id="UP000054985"/>
    </source>
</evidence>
<evidence type="ECO:0000313" key="2">
    <source>
        <dbReference type="EMBL" id="KTD31670.1"/>
    </source>
</evidence>
<dbReference type="GO" id="GO:0005085">
    <property type="term" value="F:guanyl-nucleotide exchange factor activity"/>
    <property type="evidence" value="ECO:0007669"/>
    <property type="project" value="InterPro"/>
</dbReference>
<dbReference type="AlphaFoldDB" id="A0A378JW39"/>
<keyword evidence="1" id="KW-0175">Coiled coil</keyword>
<organism evidence="3 5">
    <name type="scientific">Legionella moravica</name>
    <dbReference type="NCBI Taxonomy" id="39962"/>
    <lineage>
        <taxon>Bacteria</taxon>
        <taxon>Pseudomonadati</taxon>
        <taxon>Pseudomonadota</taxon>
        <taxon>Gammaproteobacteria</taxon>
        <taxon>Legionellales</taxon>
        <taxon>Legionellaceae</taxon>
        <taxon>Legionella</taxon>
    </lineage>
</organism>
<protein>
    <submittedName>
        <fullName evidence="3">Uncharacterized protein</fullName>
    </submittedName>
</protein>
<name>A0A378JW39_9GAMM</name>
<dbReference type="OrthoDB" id="5651258at2"/>
<dbReference type="GO" id="GO:0007264">
    <property type="term" value="P:small GTPase-mediated signal transduction"/>
    <property type="evidence" value="ECO:0007669"/>
    <property type="project" value="InterPro"/>
</dbReference>
<keyword evidence="4" id="KW-1185">Reference proteome</keyword>
<dbReference type="RefSeq" id="WP_028385338.1">
    <property type="nucleotide sequence ID" value="NZ_CAAAJG010000019.1"/>
</dbReference>
<dbReference type="EMBL" id="UGOG01000001">
    <property type="protein sequence ID" value="STX62250.1"/>
    <property type="molecule type" value="Genomic_DNA"/>
</dbReference>
<accession>A0A378JW39</accession>
<reference evidence="2 4" key="1">
    <citation type="submission" date="2015-11" db="EMBL/GenBank/DDBJ databases">
        <title>Genomic analysis of 38 Legionella species identifies large and diverse effector repertoires.</title>
        <authorList>
            <person name="Burstein D."/>
            <person name="Amaro F."/>
            <person name="Zusman T."/>
            <person name="Lifshitz Z."/>
            <person name="Cohen O."/>
            <person name="Gilbert J.A."/>
            <person name="Pupko T."/>
            <person name="Shuman H.A."/>
            <person name="Segal G."/>
        </authorList>
    </citation>
    <scope>NUCLEOTIDE SEQUENCE [LARGE SCALE GENOMIC DNA]</scope>
    <source>
        <strain evidence="2 4">ATCC 43877</strain>
    </source>
</reference>
<proteinExistence type="predicted"/>
<evidence type="ECO:0000313" key="5">
    <source>
        <dbReference type="Proteomes" id="UP000254040"/>
    </source>
</evidence>